<sequence>MAGYLMKENPFDRSMFDSYTSGGEAVALVCALVGCFLLLALLYTLRSRLRGRRASLDSGDVEDRDISEGRGGVFHRLIRMVFGGRADGKTALSHLVEFDPPSVNCTVRRTADGEEVDRDAGRATLLHLNGEIFLREKSFFIAAPDGIKAGDQGLFTGQGEVVNLWFLHERIPYTFDCEVAERVRFPAEMLRNMDPKIGVGYRLVPLSNVAKRDKRQAIRFSHKVGRGALRVYPQILFDVYVQKTDFRYPTEGSLPPRINDLKLIPYKKQREEEEEEDFSVERVVAAFKEMIRKNHSEDRAVHVSKPHMDERTNRRILLDLGHAEVVGLNASEAGRTVHIKRPMKSRVKNRRDAHHLSEGDIVVLDYLSRSQGDDRNEYHEMVCQVIKGGIENVSLRPRRTPRQEMNLPVEMLDFSVNGLRFENSQEFMGYVFGEDWKTQRPVRQRDILEGTGFIFTFYPRLRFTRDTEVYRPDLPLTFCILGKIVRCETQREERGAESGPLKAFGVRYTHDPAEYSMDDFCWDRWAMIRPPFRENHHFKEVHKSLNGLIAHLENQPRDLREAPAHTRRASKEMERPTRSAPGSRLQRRG</sequence>
<dbReference type="PROSITE" id="PS51257">
    <property type="entry name" value="PROKAR_LIPOPROTEIN"/>
    <property type="match status" value="1"/>
</dbReference>
<feature type="compositionally biased region" description="Basic and acidic residues" evidence="1">
    <location>
        <begin position="554"/>
        <end position="577"/>
    </location>
</feature>
<dbReference type="Proteomes" id="UP000178606">
    <property type="component" value="Unassembled WGS sequence"/>
</dbReference>
<keyword evidence="2" id="KW-0812">Transmembrane</keyword>
<accession>A0A1F6CZJ9</accession>
<feature type="region of interest" description="Disordered" evidence="1">
    <location>
        <begin position="554"/>
        <end position="589"/>
    </location>
</feature>
<keyword evidence="2" id="KW-1133">Transmembrane helix</keyword>
<proteinExistence type="predicted"/>
<evidence type="ECO:0000313" key="3">
    <source>
        <dbReference type="EMBL" id="OGG54603.1"/>
    </source>
</evidence>
<keyword evidence="2" id="KW-0472">Membrane</keyword>
<evidence type="ECO:0000256" key="2">
    <source>
        <dbReference type="SAM" id="Phobius"/>
    </source>
</evidence>
<organism evidence="3 4">
    <name type="scientific">Handelsmanbacteria sp. (strain RIFCSPLOWO2_12_FULL_64_10)</name>
    <dbReference type="NCBI Taxonomy" id="1817868"/>
    <lineage>
        <taxon>Bacteria</taxon>
        <taxon>Candidatus Handelsmaniibacteriota</taxon>
    </lineage>
</organism>
<comment type="caution">
    <text evidence="3">The sequence shown here is derived from an EMBL/GenBank/DDBJ whole genome shotgun (WGS) entry which is preliminary data.</text>
</comment>
<feature type="transmembrane region" description="Helical" evidence="2">
    <location>
        <begin position="25"/>
        <end position="45"/>
    </location>
</feature>
<dbReference type="EMBL" id="MFKF01000100">
    <property type="protein sequence ID" value="OGG54603.1"/>
    <property type="molecule type" value="Genomic_DNA"/>
</dbReference>
<protein>
    <submittedName>
        <fullName evidence="3">Uncharacterized protein</fullName>
    </submittedName>
</protein>
<gene>
    <name evidence="3" type="ORF">A3F84_17685</name>
</gene>
<evidence type="ECO:0000313" key="4">
    <source>
        <dbReference type="Proteomes" id="UP000178606"/>
    </source>
</evidence>
<reference evidence="3 4" key="1">
    <citation type="journal article" date="2016" name="Nat. Commun.">
        <title>Thousands of microbial genomes shed light on interconnected biogeochemical processes in an aquifer system.</title>
        <authorList>
            <person name="Anantharaman K."/>
            <person name="Brown C.T."/>
            <person name="Hug L.A."/>
            <person name="Sharon I."/>
            <person name="Castelle C.J."/>
            <person name="Probst A.J."/>
            <person name="Thomas B.C."/>
            <person name="Singh A."/>
            <person name="Wilkins M.J."/>
            <person name="Karaoz U."/>
            <person name="Brodie E.L."/>
            <person name="Williams K.H."/>
            <person name="Hubbard S.S."/>
            <person name="Banfield J.F."/>
        </authorList>
    </citation>
    <scope>NUCLEOTIDE SEQUENCE [LARGE SCALE GENOMIC DNA]</scope>
    <source>
        <strain evidence="4">RIFCSPLOWO2_12_FULL_64_10</strain>
    </source>
</reference>
<name>A0A1F6CZJ9_HANXR</name>
<evidence type="ECO:0000256" key="1">
    <source>
        <dbReference type="SAM" id="MobiDB-lite"/>
    </source>
</evidence>
<dbReference type="AlphaFoldDB" id="A0A1F6CZJ9"/>